<dbReference type="CDD" id="cd00037">
    <property type="entry name" value="CLECT"/>
    <property type="match status" value="1"/>
</dbReference>
<organism evidence="2 3">
    <name type="scientific">Meganyctiphanes norvegica</name>
    <name type="common">Northern krill</name>
    <name type="synonym">Thysanopoda norvegica</name>
    <dbReference type="NCBI Taxonomy" id="48144"/>
    <lineage>
        <taxon>Eukaryota</taxon>
        <taxon>Metazoa</taxon>
        <taxon>Ecdysozoa</taxon>
        <taxon>Arthropoda</taxon>
        <taxon>Crustacea</taxon>
        <taxon>Multicrustacea</taxon>
        <taxon>Malacostraca</taxon>
        <taxon>Eumalacostraca</taxon>
        <taxon>Eucarida</taxon>
        <taxon>Euphausiacea</taxon>
        <taxon>Euphausiidae</taxon>
        <taxon>Meganyctiphanes</taxon>
    </lineage>
</organism>
<dbReference type="InterPro" id="IPR001304">
    <property type="entry name" value="C-type_lectin-like"/>
</dbReference>
<feature type="domain" description="C-type lectin" evidence="1">
    <location>
        <begin position="1"/>
        <end position="115"/>
    </location>
</feature>
<comment type="caution">
    <text evidence="2">The sequence shown here is derived from an EMBL/GenBank/DDBJ whole genome shotgun (WGS) entry which is preliminary data.</text>
</comment>
<dbReference type="EMBL" id="CAXKWB010008340">
    <property type="protein sequence ID" value="CAL4090788.1"/>
    <property type="molecule type" value="Genomic_DNA"/>
</dbReference>
<dbReference type="Gene3D" id="3.10.100.10">
    <property type="entry name" value="Mannose-Binding Protein A, subunit A"/>
    <property type="match status" value="1"/>
</dbReference>
<gene>
    <name evidence="2" type="ORF">MNOR_LOCUS14111</name>
</gene>
<protein>
    <recommendedName>
        <fullName evidence="1">C-type lectin domain-containing protein</fullName>
    </recommendedName>
</protein>
<keyword evidence="3" id="KW-1185">Reference proteome</keyword>
<evidence type="ECO:0000313" key="3">
    <source>
        <dbReference type="Proteomes" id="UP001497623"/>
    </source>
</evidence>
<name>A0AAV2QP58_MEGNR</name>
<reference evidence="2 3" key="1">
    <citation type="submission" date="2024-05" db="EMBL/GenBank/DDBJ databases">
        <authorList>
            <person name="Wallberg A."/>
        </authorList>
    </citation>
    <scope>NUCLEOTIDE SEQUENCE [LARGE SCALE GENOMIC DNA]</scope>
</reference>
<dbReference type="AlphaFoldDB" id="A0AAV2QP58"/>
<dbReference type="Proteomes" id="UP001497623">
    <property type="component" value="Unassembled WGS sequence"/>
</dbReference>
<evidence type="ECO:0000313" key="2">
    <source>
        <dbReference type="EMBL" id="CAL4090788.1"/>
    </source>
</evidence>
<sequence length="117" mass="12990">MSWLDALARCGDMGAVPFVPKTPEDFQMMKSVRLALGDSYCLWLAASDLAEEGVLRWWDGRVVTGLAAWDWLNGEEMHNNAEGADCLCWRSQDANNNGLYMAGCGNPGHPMICYKED</sequence>
<dbReference type="InterPro" id="IPR016186">
    <property type="entry name" value="C-type_lectin-like/link_sf"/>
</dbReference>
<dbReference type="SUPFAM" id="SSF56436">
    <property type="entry name" value="C-type lectin-like"/>
    <property type="match status" value="1"/>
</dbReference>
<evidence type="ECO:0000259" key="1">
    <source>
        <dbReference type="Pfam" id="PF00059"/>
    </source>
</evidence>
<dbReference type="Pfam" id="PF00059">
    <property type="entry name" value="Lectin_C"/>
    <property type="match status" value="1"/>
</dbReference>
<proteinExistence type="predicted"/>
<accession>A0AAV2QP58</accession>
<dbReference type="InterPro" id="IPR016187">
    <property type="entry name" value="CTDL_fold"/>
</dbReference>